<dbReference type="OrthoDB" id="8452642at2"/>
<dbReference type="EMBL" id="NNRM01000044">
    <property type="protein sequence ID" value="OYR22543.1"/>
    <property type="molecule type" value="Genomic_DNA"/>
</dbReference>
<accession>A0A1A9FUY3</accession>
<reference evidence="1 2" key="1">
    <citation type="submission" date="2017-07" db="EMBL/GenBank/DDBJ databases">
        <title>Phylogenetic study on the rhizospheric bacterium Ochrobactrum sp. A44.</title>
        <authorList>
            <person name="Krzyzanowska D.M."/>
            <person name="Ossowicki A."/>
            <person name="Rajewska M."/>
            <person name="Maciag T."/>
            <person name="Kaczynski Z."/>
            <person name="Czerwicka M."/>
            <person name="Jafra S."/>
        </authorList>
    </citation>
    <scope>NUCLEOTIDE SEQUENCE [LARGE SCALE GENOMIC DNA]</scope>
    <source>
        <strain evidence="1 2">CCUG 30717</strain>
    </source>
</reference>
<protein>
    <submittedName>
        <fullName evidence="1">Uncharacterized protein</fullName>
    </submittedName>
</protein>
<organism evidence="1 2">
    <name type="scientific">Brucella pseudogrignonensis</name>
    <dbReference type="NCBI Taxonomy" id="419475"/>
    <lineage>
        <taxon>Bacteria</taxon>
        <taxon>Pseudomonadati</taxon>
        <taxon>Pseudomonadota</taxon>
        <taxon>Alphaproteobacteria</taxon>
        <taxon>Hyphomicrobiales</taxon>
        <taxon>Brucellaceae</taxon>
        <taxon>Brucella/Ochrobactrum group</taxon>
        <taxon>Brucella</taxon>
    </lineage>
</organism>
<comment type="caution">
    <text evidence="1">The sequence shown here is derived from an EMBL/GenBank/DDBJ whole genome shotgun (WGS) entry which is preliminary data.</text>
</comment>
<keyword evidence="2" id="KW-1185">Reference proteome</keyword>
<proteinExistence type="predicted"/>
<gene>
    <name evidence="1" type="ORF">CEV34_4375</name>
</gene>
<sequence length="187" mass="21610">MKRIVLNLSIALLPLFGAALLLTGFETRHREHRTDYSFFIKQRPSPQIFFENPMVCGECDVEIYESLSLSRIEEIQTFCHQRFGLNNLRTCHAISAEKQRQARSYRQDLDAIAQVAARFINNSNIENGTNFLFPSLDDKTVVTECTLPLSAKWREDTKRNKRIIVSCEETNRPAPENRWDVTISVTD</sequence>
<dbReference type="RefSeq" id="WP_007880898.1">
    <property type="nucleotide sequence ID" value="NZ_CP015776.1"/>
</dbReference>
<dbReference type="KEGG" id="ops:A8A54_20640"/>
<dbReference type="Proteomes" id="UP000216188">
    <property type="component" value="Unassembled WGS sequence"/>
</dbReference>
<evidence type="ECO:0000313" key="2">
    <source>
        <dbReference type="Proteomes" id="UP000216188"/>
    </source>
</evidence>
<dbReference type="AlphaFoldDB" id="A0A1A9FUY3"/>
<evidence type="ECO:0000313" key="1">
    <source>
        <dbReference type="EMBL" id="OYR22543.1"/>
    </source>
</evidence>
<name>A0A1A9FUY3_9HYPH</name>